<dbReference type="AlphaFoldDB" id="A0A932CPB8"/>
<dbReference type="Pfam" id="PF02613">
    <property type="entry name" value="Nitrate_red_del"/>
    <property type="match status" value="1"/>
</dbReference>
<proteinExistence type="predicted"/>
<name>A0A932CPB8_UNCTE</name>
<dbReference type="InterPro" id="IPR020945">
    <property type="entry name" value="DMSO/NO3_reduct_chaperone"/>
</dbReference>
<dbReference type="InterPro" id="IPR050289">
    <property type="entry name" value="TorD/DmsD_chaperones"/>
</dbReference>
<evidence type="ECO:0000313" key="2">
    <source>
        <dbReference type="EMBL" id="MBI2876995.1"/>
    </source>
</evidence>
<sequence>MSDRTVTTIQFNPVEEALCRSRVYQLLSEAFLYPQEELFASLESGEFLGELKEAIAGLPGSLEGLKEATLALGEVLGWLEGWSLEELQAEHRRIFGHTISQECPPYETQYGTENLFQQTHQLGDIAGFYRAFGLETSEKVAERADHLGLELEFMGFLAYKEAHARRHPGSTLEQVTVCQEAQRKFLKEHLGRWAPLFTVLLKKKAREGFYWGLALLLEVFISYEEHYLGVEPQRLEGDGPSLQSYLKEAHGCGSGMGSCENGEGEGKEE</sequence>
<accession>A0A932CPB8</accession>
<dbReference type="PANTHER" id="PTHR34227:SF1">
    <property type="entry name" value="DIMETHYL SULFOXIDE REDUCTASE CHAPERONE-RELATED"/>
    <property type="match status" value="1"/>
</dbReference>
<evidence type="ECO:0000313" key="3">
    <source>
        <dbReference type="Proteomes" id="UP000769766"/>
    </source>
</evidence>
<reference evidence="2" key="1">
    <citation type="submission" date="2020-07" db="EMBL/GenBank/DDBJ databases">
        <title>Huge and variable diversity of episymbiotic CPR bacteria and DPANN archaea in groundwater ecosystems.</title>
        <authorList>
            <person name="He C.Y."/>
            <person name="Keren R."/>
            <person name="Whittaker M."/>
            <person name="Farag I.F."/>
            <person name="Doudna J."/>
            <person name="Cate J.H.D."/>
            <person name="Banfield J.F."/>
        </authorList>
    </citation>
    <scope>NUCLEOTIDE SEQUENCE</scope>
    <source>
        <strain evidence="2">NC_groundwater_672_Ag_B-0.1um_62_36</strain>
    </source>
</reference>
<comment type="caution">
    <text evidence="2">The sequence shown here is derived from an EMBL/GenBank/DDBJ whole genome shotgun (WGS) entry which is preliminary data.</text>
</comment>
<organism evidence="2 3">
    <name type="scientific">Tectimicrobiota bacterium</name>
    <dbReference type="NCBI Taxonomy" id="2528274"/>
    <lineage>
        <taxon>Bacteria</taxon>
        <taxon>Pseudomonadati</taxon>
        <taxon>Nitrospinota/Tectimicrobiota group</taxon>
        <taxon>Candidatus Tectimicrobiota</taxon>
    </lineage>
</organism>
<dbReference type="InterPro" id="IPR036411">
    <property type="entry name" value="TorD-like_sf"/>
</dbReference>
<protein>
    <submittedName>
        <fullName evidence="2">Molecular chaperone TorD family protein</fullName>
    </submittedName>
</protein>
<dbReference type="Proteomes" id="UP000769766">
    <property type="component" value="Unassembled WGS sequence"/>
</dbReference>
<evidence type="ECO:0000256" key="1">
    <source>
        <dbReference type="ARBA" id="ARBA00023186"/>
    </source>
</evidence>
<gene>
    <name evidence="2" type="ORF">HYY20_08950</name>
</gene>
<dbReference type="Gene3D" id="1.10.3480.10">
    <property type="entry name" value="TorD-like"/>
    <property type="match status" value="1"/>
</dbReference>
<dbReference type="PANTHER" id="PTHR34227">
    <property type="entry name" value="CHAPERONE PROTEIN YCDY"/>
    <property type="match status" value="1"/>
</dbReference>
<dbReference type="SUPFAM" id="SSF89155">
    <property type="entry name" value="TorD-like"/>
    <property type="match status" value="1"/>
</dbReference>
<dbReference type="EMBL" id="JACPRF010000269">
    <property type="protein sequence ID" value="MBI2876995.1"/>
    <property type="molecule type" value="Genomic_DNA"/>
</dbReference>
<keyword evidence="1" id="KW-0143">Chaperone</keyword>